<dbReference type="SMART" id="SM00465">
    <property type="entry name" value="GIYc"/>
    <property type="match status" value="1"/>
</dbReference>
<name>A0A9X7BII4_BACTU</name>
<dbReference type="PROSITE" id="PS50164">
    <property type="entry name" value="GIY_YIG"/>
    <property type="match status" value="1"/>
</dbReference>
<evidence type="ECO:0000313" key="3">
    <source>
        <dbReference type="EMBL" id="PFV26260.1"/>
    </source>
</evidence>
<dbReference type="Gene3D" id="3.40.1440.10">
    <property type="entry name" value="GIY-YIG endonuclease"/>
    <property type="match status" value="1"/>
</dbReference>
<feature type="compositionally biased region" description="Basic and acidic residues" evidence="1">
    <location>
        <begin position="171"/>
        <end position="180"/>
    </location>
</feature>
<sequence length="180" mass="21142">MVFLIKILYGRGSVRQNQNNFYGKPITKYPSITLECKDVEKGFHLNVSGVYVFYTVSGVALYVGMSTNLRGRILVHLQGKNEGTEVLNHYFHRVKVYLIEDENERESYEYELINELIPLFNVAGNDSMNRDFLIRIRSFLKEIISEQEQKIKELEKPRIEEEKETESIFDSLERQHEADK</sequence>
<comment type="caution">
    <text evidence="3">The sequence shown here is derived from an EMBL/GenBank/DDBJ whole genome shotgun (WGS) entry which is preliminary data.</text>
</comment>
<evidence type="ECO:0000256" key="1">
    <source>
        <dbReference type="SAM" id="MobiDB-lite"/>
    </source>
</evidence>
<dbReference type="Proteomes" id="UP000223366">
    <property type="component" value="Unassembled WGS sequence"/>
</dbReference>
<feature type="domain" description="GIY-YIG" evidence="2">
    <location>
        <begin position="46"/>
        <end position="122"/>
    </location>
</feature>
<organism evidence="3 4">
    <name type="scientific">Bacillus thuringiensis</name>
    <dbReference type="NCBI Taxonomy" id="1428"/>
    <lineage>
        <taxon>Bacteria</taxon>
        <taxon>Bacillati</taxon>
        <taxon>Bacillota</taxon>
        <taxon>Bacilli</taxon>
        <taxon>Bacillales</taxon>
        <taxon>Bacillaceae</taxon>
        <taxon>Bacillus</taxon>
        <taxon>Bacillus cereus group</taxon>
    </lineage>
</organism>
<dbReference type="Pfam" id="PF01541">
    <property type="entry name" value="GIY-YIG"/>
    <property type="match status" value="1"/>
</dbReference>
<evidence type="ECO:0000259" key="2">
    <source>
        <dbReference type="PROSITE" id="PS50164"/>
    </source>
</evidence>
<evidence type="ECO:0000313" key="4">
    <source>
        <dbReference type="Proteomes" id="UP000223366"/>
    </source>
</evidence>
<protein>
    <recommendedName>
        <fullName evidence="2">GIY-YIG domain-containing protein</fullName>
    </recommendedName>
</protein>
<proteinExistence type="predicted"/>
<dbReference type="InterPro" id="IPR000305">
    <property type="entry name" value="GIY-YIG_endonuc"/>
</dbReference>
<dbReference type="EMBL" id="NVDU01000078">
    <property type="protein sequence ID" value="PFV26260.1"/>
    <property type="molecule type" value="Genomic_DNA"/>
</dbReference>
<gene>
    <name evidence="3" type="ORF">COK99_27750</name>
</gene>
<accession>A0A9X7BII4</accession>
<feature type="region of interest" description="Disordered" evidence="1">
    <location>
        <begin position="155"/>
        <end position="180"/>
    </location>
</feature>
<dbReference type="InterPro" id="IPR035901">
    <property type="entry name" value="GIY-YIG_endonuc_sf"/>
</dbReference>
<reference evidence="3 4" key="1">
    <citation type="submission" date="2017-09" db="EMBL/GenBank/DDBJ databases">
        <title>Large-scale bioinformatics analysis of Bacillus genomes uncovers conserved roles of natural products in bacterial physiology.</title>
        <authorList>
            <consortium name="Agbiome Team Llc"/>
            <person name="Bleich R.M."/>
            <person name="Grubbs K.J."/>
            <person name="Santa Maria K.C."/>
            <person name="Allen S.E."/>
            <person name="Farag S."/>
            <person name="Shank E.A."/>
            <person name="Bowers A."/>
        </authorList>
    </citation>
    <scope>NUCLEOTIDE SEQUENCE [LARGE SCALE GENOMIC DNA]</scope>
    <source>
        <strain evidence="3 4">AFS060060</strain>
    </source>
</reference>
<dbReference type="AlphaFoldDB" id="A0A9X7BII4"/>
<dbReference type="SUPFAM" id="SSF82771">
    <property type="entry name" value="GIY-YIG endonuclease"/>
    <property type="match status" value="1"/>
</dbReference>